<sequence length="318" mass="36854">MKNKVTLQINLSPGDYPHARYILKHQLTALSTQVDEIILNVETKPAKGRFAEGWNKYVGLLVDFLKVEIHPHYKVKIIPVDYSETIKKNVARFFFDTDKMPEKDFRGGPFYAYFFGLFTASNNLVFHLDSDMLLGGQNETWISEAAGLLEQPDNFVTSPLPGPPRADEKLLGQNIVKQIGRYSYELVGMSTRIFMLDKAKFKTHKLSLKKPSTRNQIKAIIQGNPNADLPENLFRDFMWRENLKRIDFLGSDDGMWSLHPPYRTANFYDNLPALIKRVEQNNLPQAQQGFYDIIDEVCDWTEARQKLKQNTWWKKLSF</sequence>
<dbReference type="RefSeq" id="WP_200063754.1">
    <property type="nucleotide sequence ID" value="NZ_JAEHFW010000001.1"/>
</dbReference>
<accession>A0A934PRN2</accession>
<reference evidence="1" key="1">
    <citation type="submission" date="2020-12" db="EMBL/GenBank/DDBJ databases">
        <title>Bacterial novel species Mucilaginibacter sp. SD-g isolated from soil.</title>
        <authorList>
            <person name="Jung H.-Y."/>
        </authorList>
    </citation>
    <scope>NUCLEOTIDE SEQUENCE</scope>
    <source>
        <strain evidence="1">SD-g</strain>
    </source>
</reference>
<keyword evidence="2" id="KW-1185">Reference proteome</keyword>
<name>A0A934PRN2_9SPHI</name>
<evidence type="ECO:0008006" key="3">
    <source>
        <dbReference type="Google" id="ProtNLM"/>
    </source>
</evidence>
<protein>
    <recommendedName>
        <fullName evidence="3">Glycosyltransferase family 2 protein</fullName>
    </recommendedName>
</protein>
<dbReference type="EMBL" id="JAEHFW010000001">
    <property type="protein sequence ID" value="MBK0378192.1"/>
    <property type="molecule type" value="Genomic_DNA"/>
</dbReference>
<dbReference type="AlphaFoldDB" id="A0A934PRN2"/>
<comment type="caution">
    <text evidence="1">The sequence shown here is derived from an EMBL/GenBank/DDBJ whole genome shotgun (WGS) entry which is preliminary data.</text>
</comment>
<proteinExistence type="predicted"/>
<evidence type="ECO:0000313" key="2">
    <source>
        <dbReference type="Proteomes" id="UP000613193"/>
    </source>
</evidence>
<dbReference type="Proteomes" id="UP000613193">
    <property type="component" value="Unassembled WGS sequence"/>
</dbReference>
<organism evidence="1 2">
    <name type="scientific">Mucilaginibacter segetis</name>
    <dbReference type="NCBI Taxonomy" id="2793071"/>
    <lineage>
        <taxon>Bacteria</taxon>
        <taxon>Pseudomonadati</taxon>
        <taxon>Bacteroidota</taxon>
        <taxon>Sphingobacteriia</taxon>
        <taxon>Sphingobacteriales</taxon>
        <taxon>Sphingobacteriaceae</taxon>
        <taxon>Mucilaginibacter</taxon>
    </lineage>
</organism>
<gene>
    <name evidence="1" type="ORF">I5M19_02680</name>
</gene>
<evidence type="ECO:0000313" key="1">
    <source>
        <dbReference type="EMBL" id="MBK0378192.1"/>
    </source>
</evidence>